<organism evidence="5 6">
    <name type="scientific">Nesidiocoris tenuis</name>
    <dbReference type="NCBI Taxonomy" id="355587"/>
    <lineage>
        <taxon>Eukaryota</taxon>
        <taxon>Metazoa</taxon>
        <taxon>Ecdysozoa</taxon>
        <taxon>Arthropoda</taxon>
        <taxon>Hexapoda</taxon>
        <taxon>Insecta</taxon>
        <taxon>Pterygota</taxon>
        <taxon>Neoptera</taxon>
        <taxon>Paraneoptera</taxon>
        <taxon>Hemiptera</taxon>
        <taxon>Heteroptera</taxon>
        <taxon>Panheteroptera</taxon>
        <taxon>Cimicomorpha</taxon>
        <taxon>Miridae</taxon>
        <taxon>Dicyphina</taxon>
        <taxon>Nesidiocoris</taxon>
    </lineage>
</organism>
<keyword evidence="3" id="KW-0472">Membrane</keyword>
<evidence type="ECO:0000256" key="3">
    <source>
        <dbReference type="SAM" id="Phobius"/>
    </source>
</evidence>
<dbReference type="CDD" id="cd00190">
    <property type="entry name" value="Tryp_SPc"/>
    <property type="match status" value="2"/>
</dbReference>
<name>A0A6H5GS52_9HEMI</name>
<gene>
    <name evidence="5" type="ORF">NTEN_LOCUS11125</name>
</gene>
<evidence type="ECO:0000313" key="5">
    <source>
        <dbReference type="EMBL" id="CAB0005648.1"/>
    </source>
</evidence>
<dbReference type="PROSITE" id="PS00135">
    <property type="entry name" value="TRYPSIN_SER"/>
    <property type="match status" value="3"/>
</dbReference>
<reference evidence="5 6" key="1">
    <citation type="submission" date="2020-02" db="EMBL/GenBank/DDBJ databases">
        <authorList>
            <person name="Ferguson B K."/>
        </authorList>
    </citation>
    <scope>NUCLEOTIDE SEQUENCE [LARGE SCALE GENOMIC DNA]</scope>
</reference>
<dbReference type="GO" id="GO:0004252">
    <property type="term" value="F:serine-type endopeptidase activity"/>
    <property type="evidence" value="ECO:0007669"/>
    <property type="project" value="InterPro"/>
</dbReference>
<keyword evidence="3" id="KW-1133">Transmembrane helix</keyword>
<dbReference type="OrthoDB" id="6629601at2759"/>
<accession>A0A6H5GS52</accession>
<dbReference type="GO" id="GO:0006508">
    <property type="term" value="P:proteolysis"/>
    <property type="evidence" value="ECO:0007669"/>
    <property type="project" value="InterPro"/>
</dbReference>
<dbReference type="Proteomes" id="UP000479000">
    <property type="component" value="Unassembled WGS sequence"/>
</dbReference>
<dbReference type="SMART" id="SM00020">
    <property type="entry name" value="Tryp_SPc"/>
    <property type="match status" value="5"/>
</dbReference>
<comment type="similarity">
    <text evidence="2">Belongs to the peptidase S1 family. CLIP subfamily.</text>
</comment>
<dbReference type="SUPFAM" id="SSF50494">
    <property type="entry name" value="Trypsin-like serine proteases"/>
    <property type="match status" value="5"/>
</dbReference>
<feature type="domain" description="Peptidase S1" evidence="4">
    <location>
        <begin position="16"/>
        <end position="244"/>
    </location>
</feature>
<feature type="domain" description="Peptidase S1" evidence="4">
    <location>
        <begin position="988"/>
        <end position="1276"/>
    </location>
</feature>
<dbReference type="InterPro" id="IPR033116">
    <property type="entry name" value="TRYPSIN_SER"/>
</dbReference>
<keyword evidence="1" id="KW-1015">Disulfide bond</keyword>
<feature type="domain" description="Peptidase S1" evidence="4">
    <location>
        <begin position="575"/>
        <end position="830"/>
    </location>
</feature>
<dbReference type="PANTHER" id="PTHR24256">
    <property type="entry name" value="TRYPTASE-RELATED"/>
    <property type="match status" value="1"/>
</dbReference>
<dbReference type="Gene3D" id="2.40.10.10">
    <property type="entry name" value="Trypsin-like serine proteases"/>
    <property type="match status" value="5"/>
</dbReference>
<dbReference type="InterPro" id="IPR043504">
    <property type="entry name" value="Peptidase_S1_PA_chymotrypsin"/>
</dbReference>
<keyword evidence="6" id="KW-1185">Reference proteome</keyword>
<sequence>MIVEPLSHSACRLPRVLQACHCVGTFSSRQNSQVTAFKKISGPGSLKILAGHPDLQTSSNSLQTRRSVSLHYHPKCKVVGSAIGEWDFAVIVTNMPFKRTAHVRPLKLFSLKKSSFEKRISAITDQSRCWVMGWGRDNVAGDPPVSRHLRMARMRIVPVEECRTMLTKKLPVFKSYDFATRAQMCALGVNESESDCIGDSGGPFICDGDVIGIVSYGFECGQGDSPAVYAKLSEFVEWYKEMRSPSERASSGSKVLVYLIIVGVKLLFLFGFVVIVSGNSDSKVVSGRRARVIPYMVSVQKHKKHKCGGNLLTLSNVLLACHCFSGYDSNHKPINESDPEFFRVFAGHNDLETKSEFRQTRRVESFLRHPKCRWRGGYDIPKFDLALIVTKSPFKTSANVVPIALYSMSRKPYEELIANVTEDTSCWSAGWGYTSKIGVRSSRYLNYLDMRVVPYSKCKALLVPIDDRFKTMDMAKKGQICAKGVFKGDTVHKGDSGGPLICRGKLIAVTSYLLDPEEDIPAVFAKVSEFVEWYGGIAQRSMDSSGRSLQIGLAFLLLFLFGFVVIVSGNNDSKVIGGGRAPVIPFMVSVQRHKKHHCGGSLLTLSNVLLACHCFSGYDRNHKLVNESDPEFYRVFAGHTDLKTKSEYRQTRRVESFLRHPKCRWRGGDDIPKFDLALIVTKSPFKTSANVKVIELFSMSKKSYDERIAKITEDTKCWSVGWGYTEKTSVETSRYLNYLEMRFVPYSKCKASLEALDERFETFNMEKKGQICAKGDLKTESLYRGDSGGPLICGGQLIAVTSYVLNSDDEIPTVFAKVSEFVEWYGGIAQRSMNSSGRVRQNGLVFLLVNVTDPKVYRVVAGHTDLETTSEYQQIREVKSLLKHPRCSLYGGIPKFDLALIVTKSAFKTTANVKPIGLYSMNKKSYEERIAQITEKTSCWSAGWGMTKKFGVGMSRYLKYLIMRFVPYSKCKASLSAIDARFKTFDMIKNGYICFEGAYKSETVFAGDSGGPLVCERQLIGVTSLVLNSTINSLTVFAKVSEFTEWYGGIAHRSVDSSAPVPQIGLVFLLVNVTDPKVFRVVAGHTDLETTSKNQQIREVKSLLKHPRCSWWGGNDIPKFDLALIVTKSAFKTTANVKPIGLYSKSKKSFEERIAQITEKTICWSAGWGMTAKVGVGTSRYLKYLVMRFVPYSKCKTSLTPIDARFKTFNMIKNGQICFQGAYKSEAVYGGDSGGPLVCESQLIGVTSFVLNSTNDIPTVFAKVSEFTEWYGGIAHRSVDSSAPVPQIGLVFLVMINLVEIETL</sequence>
<feature type="transmembrane region" description="Helical" evidence="3">
    <location>
        <begin position="255"/>
        <end position="276"/>
    </location>
</feature>
<protein>
    <recommendedName>
        <fullName evidence="4">Peptidase S1 domain-containing protein</fullName>
    </recommendedName>
</protein>
<dbReference type="PROSITE" id="PS50240">
    <property type="entry name" value="TRYPSIN_DOM"/>
    <property type="match status" value="4"/>
</dbReference>
<evidence type="ECO:0000259" key="4">
    <source>
        <dbReference type="PROSITE" id="PS50240"/>
    </source>
</evidence>
<dbReference type="Pfam" id="PF00089">
    <property type="entry name" value="Trypsin"/>
    <property type="match status" value="5"/>
</dbReference>
<dbReference type="InterPro" id="IPR001254">
    <property type="entry name" value="Trypsin_dom"/>
</dbReference>
<dbReference type="InterPro" id="IPR009003">
    <property type="entry name" value="Peptidase_S1_PA"/>
</dbReference>
<feature type="transmembrane region" description="Helical" evidence="3">
    <location>
        <begin position="549"/>
        <end position="567"/>
    </location>
</feature>
<evidence type="ECO:0000256" key="1">
    <source>
        <dbReference type="ARBA" id="ARBA00023157"/>
    </source>
</evidence>
<dbReference type="EMBL" id="CADCXU010016579">
    <property type="protein sequence ID" value="CAB0005648.1"/>
    <property type="molecule type" value="Genomic_DNA"/>
</dbReference>
<keyword evidence="3" id="KW-0812">Transmembrane</keyword>
<dbReference type="InterPro" id="IPR051487">
    <property type="entry name" value="Ser/Thr_Proteases_Immune/Dev"/>
</dbReference>
<evidence type="ECO:0000313" key="6">
    <source>
        <dbReference type="Proteomes" id="UP000479000"/>
    </source>
</evidence>
<proteinExistence type="inferred from homology"/>
<evidence type="ECO:0000256" key="2">
    <source>
        <dbReference type="ARBA" id="ARBA00024195"/>
    </source>
</evidence>
<feature type="domain" description="Peptidase S1" evidence="4">
    <location>
        <begin position="284"/>
        <end position="539"/>
    </location>
</feature>